<dbReference type="GO" id="GO:0004072">
    <property type="term" value="F:aspartate kinase activity"/>
    <property type="evidence" value="ECO:0007669"/>
    <property type="project" value="UniProtKB-EC"/>
</dbReference>
<reference evidence="8" key="1">
    <citation type="journal article" date="2014" name="Genome Announc.">
        <title>De novo whole-genome sequence and genome annotation of Lichtheimia ramosa.</title>
        <authorList>
            <person name="Linde J."/>
            <person name="Schwartze V."/>
            <person name="Binder U."/>
            <person name="Lass-Florl C."/>
            <person name="Voigt K."/>
            <person name="Horn F."/>
        </authorList>
    </citation>
    <scope>NUCLEOTIDE SEQUENCE</scope>
    <source>
        <strain evidence="8">JMRC FSU:6197</strain>
    </source>
</reference>
<sequence length="518" mass="56687">MPLATTPSFHNTPDLPWVVQKFGGTSIGKFLDNIANQVIKEYVKVNRLVVVCSARSGQSKQTGTTNRLIRAADDALRPGSSEYINILNDLLNDHLQVAEELVQNTEIKDQLKQEIEHDCAKLKSFLEAAQIINEISPRSRDIIIGVGEKLSCRIVAAVLQDRDVDAAFVSLENIIDREFEVLDQRFYDYLSQRMAEKIKECGNKVPVVTGFFGIVPGSLLSTVGRGYTDLCAALTAVGLGAEELQIWKEVDGIFTADPRKVKGARLLSIITPEEASELTYYGSEVIHPFTMEQVIRAHIPIRIKNVQNPRGQGTVVFPTDVVSKDGTSTPPHSPKVLAENGYHLDLSRKYPTAVTIKDNVIVLNVHSNRKSVSHGFFAKIFSTLDRYGVVVDLISTSEVHVSMALGVDSAEKDLQRVIEDLRTVGRVDVLKSMAILSLVGKQMKNMVGIAGMMFTTLASAGVNIEMISQGASEINISCVIEESSAITAMNVIHDQLLDKKSAVVLPALSASQASVLFE</sequence>
<dbReference type="FunFam" id="3.40.1160.10:FF:000023">
    <property type="entry name" value="Probable aspartokinase"/>
    <property type="match status" value="1"/>
</dbReference>
<dbReference type="EMBL" id="LK023321">
    <property type="protein sequence ID" value="CDS06702.1"/>
    <property type="molecule type" value="Genomic_DNA"/>
</dbReference>
<dbReference type="EC" id="2.7.2.4" evidence="6"/>
<accession>A0A077WJC2</accession>
<dbReference type="InterPro" id="IPR002912">
    <property type="entry name" value="ACT_dom"/>
</dbReference>
<comment type="similarity">
    <text evidence="1 6">Belongs to the aspartokinase family.</text>
</comment>
<keyword evidence="4 6" id="KW-0418">Kinase</keyword>
<dbReference type="Pfam" id="PF00696">
    <property type="entry name" value="AA_kinase"/>
    <property type="match status" value="1"/>
</dbReference>
<gene>
    <name evidence="8" type="ORF">LRAMOSA09229</name>
</gene>
<dbReference type="PANTHER" id="PTHR21499:SF59">
    <property type="entry name" value="ASPARTOKINASE"/>
    <property type="match status" value="1"/>
</dbReference>
<dbReference type="GO" id="GO:0009090">
    <property type="term" value="P:homoserine biosynthetic process"/>
    <property type="evidence" value="ECO:0007669"/>
    <property type="project" value="TreeGrafter"/>
</dbReference>
<dbReference type="GO" id="GO:0009089">
    <property type="term" value="P:lysine biosynthetic process via diaminopimelate"/>
    <property type="evidence" value="ECO:0007669"/>
    <property type="project" value="TreeGrafter"/>
</dbReference>
<protein>
    <recommendedName>
        <fullName evidence="6">Aspartokinase</fullName>
        <ecNumber evidence="6">2.7.2.4</ecNumber>
    </recommendedName>
</protein>
<dbReference type="GO" id="GO:0005829">
    <property type="term" value="C:cytosol"/>
    <property type="evidence" value="ECO:0007669"/>
    <property type="project" value="TreeGrafter"/>
</dbReference>
<dbReference type="Gene3D" id="3.40.1160.10">
    <property type="entry name" value="Acetylglutamate kinase-like"/>
    <property type="match status" value="1"/>
</dbReference>
<dbReference type="OrthoDB" id="4323675at2759"/>
<evidence type="ECO:0000256" key="6">
    <source>
        <dbReference type="RuleBase" id="RU003448"/>
    </source>
</evidence>
<evidence type="ECO:0000313" key="8">
    <source>
        <dbReference type="EMBL" id="CDS06702.1"/>
    </source>
</evidence>
<dbReference type="SUPFAM" id="SSF55021">
    <property type="entry name" value="ACT-like"/>
    <property type="match status" value="2"/>
</dbReference>
<dbReference type="NCBIfam" id="TIGR00657">
    <property type="entry name" value="asp_kinases"/>
    <property type="match status" value="1"/>
</dbReference>
<dbReference type="GO" id="GO:0009088">
    <property type="term" value="P:threonine biosynthetic process"/>
    <property type="evidence" value="ECO:0007669"/>
    <property type="project" value="UniProtKB-ARBA"/>
</dbReference>
<dbReference type="InterPro" id="IPR018042">
    <property type="entry name" value="Aspartate_kinase_CS"/>
</dbReference>
<dbReference type="Gene3D" id="3.30.2130.10">
    <property type="entry name" value="VC0802-like"/>
    <property type="match status" value="1"/>
</dbReference>
<dbReference type="InterPro" id="IPR036393">
    <property type="entry name" value="AceGlu_kinase-like_sf"/>
</dbReference>
<dbReference type="PROSITE" id="PS00324">
    <property type="entry name" value="ASPARTOKINASE"/>
    <property type="match status" value="1"/>
</dbReference>
<dbReference type="AlphaFoldDB" id="A0A077WJC2"/>
<dbReference type="GO" id="GO:0071266">
    <property type="term" value="P:'de novo' L-methionine biosynthetic process"/>
    <property type="evidence" value="ECO:0007669"/>
    <property type="project" value="UniProtKB-ARBA"/>
</dbReference>
<feature type="domain" description="ACT" evidence="7">
    <location>
        <begin position="438"/>
        <end position="511"/>
    </location>
</feature>
<evidence type="ECO:0000256" key="1">
    <source>
        <dbReference type="ARBA" id="ARBA00010122"/>
    </source>
</evidence>
<keyword evidence="3" id="KW-0547">Nucleotide-binding</keyword>
<dbReference type="SUPFAM" id="SSF53633">
    <property type="entry name" value="Carbamate kinase-like"/>
    <property type="match status" value="1"/>
</dbReference>
<comment type="catalytic activity">
    <reaction evidence="6">
        <text>L-aspartate + ATP = 4-phospho-L-aspartate + ADP</text>
        <dbReference type="Rhea" id="RHEA:23776"/>
        <dbReference type="ChEBI" id="CHEBI:29991"/>
        <dbReference type="ChEBI" id="CHEBI:30616"/>
        <dbReference type="ChEBI" id="CHEBI:57535"/>
        <dbReference type="ChEBI" id="CHEBI:456216"/>
        <dbReference type="EC" id="2.7.2.4"/>
    </reaction>
</comment>
<dbReference type="InterPro" id="IPR054352">
    <property type="entry name" value="ACT_Aspartokinase"/>
</dbReference>
<evidence type="ECO:0000259" key="7">
    <source>
        <dbReference type="PROSITE" id="PS51671"/>
    </source>
</evidence>
<dbReference type="PROSITE" id="PS51671">
    <property type="entry name" value="ACT"/>
    <property type="match status" value="1"/>
</dbReference>
<evidence type="ECO:0000256" key="3">
    <source>
        <dbReference type="ARBA" id="ARBA00022741"/>
    </source>
</evidence>
<dbReference type="PANTHER" id="PTHR21499">
    <property type="entry name" value="ASPARTATE KINASE"/>
    <property type="match status" value="1"/>
</dbReference>
<keyword evidence="5" id="KW-0067">ATP-binding</keyword>
<keyword evidence="2 6" id="KW-0808">Transferase</keyword>
<dbReference type="GO" id="GO:0005524">
    <property type="term" value="F:ATP binding"/>
    <property type="evidence" value="ECO:0007669"/>
    <property type="project" value="UniProtKB-KW"/>
</dbReference>
<evidence type="ECO:0000256" key="4">
    <source>
        <dbReference type="ARBA" id="ARBA00022777"/>
    </source>
</evidence>
<organism evidence="8">
    <name type="scientific">Lichtheimia ramosa</name>
    <dbReference type="NCBI Taxonomy" id="688394"/>
    <lineage>
        <taxon>Eukaryota</taxon>
        <taxon>Fungi</taxon>
        <taxon>Fungi incertae sedis</taxon>
        <taxon>Mucoromycota</taxon>
        <taxon>Mucoromycotina</taxon>
        <taxon>Mucoromycetes</taxon>
        <taxon>Mucorales</taxon>
        <taxon>Lichtheimiaceae</taxon>
        <taxon>Lichtheimia</taxon>
    </lineage>
</organism>
<evidence type="ECO:0000256" key="5">
    <source>
        <dbReference type="ARBA" id="ARBA00022840"/>
    </source>
</evidence>
<evidence type="ECO:0000256" key="2">
    <source>
        <dbReference type="ARBA" id="ARBA00022679"/>
    </source>
</evidence>
<dbReference type="InterPro" id="IPR001048">
    <property type="entry name" value="Asp/Glu/Uridylate_kinase"/>
</dbReference>
<dbReference type="Pfam" id="PF22468">
    <property type="entry name" value="ACT_9"/>
    <property type="match status" value="1"/>
</dbReference>
<dbReference type="InterPro" id="IPR001341">
    <property type="entry name" value="Asp_kinase"/>
</dbReference>
<proteinExistence type="inferred from homology"/>
<name>A0A077WJC2_9FUNG</name>
<dbReference type="FunFam" id="3.30.2130.10:FF:000001">
    <property type="entry name" value="Bifunctional aspartokinase/homoserine dehydrogenase"/>
    <property type="match status" value="1"/>
</dbReference>
<dbReference type="InterPro" id="IPR045865">
    <property type="entry name" value="ACT-like_dom_sf"/>
</dbReference>